<dbReference type="KEGG" id="rmm:ROSMUCSMR3_00460"/>
<reference evidence="1 2" key="1">
    <citation type="submission" date="2017-03" db="EMBL/GenBank/DDBJ databases">
        <title>Genome Sequence of Roseovarius mucosus strain SMR3 Isolated from a culture of the Diatom Skeletonema marinoi.</title>
        <authorList>
            <person name="Topel M."/>
            <person name="Pinder M."/>
            <person name="Johansson O.N."/>
            <person name="Kourtchenko O."/>
            <person name="Godhe A."/>
            <person name="Clarke A.K."/>
        </authorList>
    </citation>
    <scope>NUCLEOTIDE SEQUENCE [LARGE SCALE GENOMIC DNA]</scope>
    <source>
        <strain evidence="1 2">SMR3</strain>
    </source>
</reference>
<protein>
    <submittedName>
        <fullName evidence="1">Uncharacterized protein</fullName>
    </submittedName>
</protein>
<dbReference type="AlphaFoldDB" id="A0A1V0RJM7"/>
<dbReference type="EMBL" id="CP020474">
    <property type="protein sequence ID" value="ARE81964.1"/>
    <property type="molecule type" value="Genomic_DNA"/>
</dbReference>
<name>A0A1V0RJM7_9RHOB</name>
<dbReference type="Proteomes" id="UP000192273">
    <property type="component" value="Chromosome"/>
</dbReference>
<keyword evidence="2" id="KW-1185">Reference proteome</keyword>
<evidence type="ECO:0000313" key="2">
    <source>
        <dbReference type="Proteomes" id="UP000192273"/>
    </source>
</evidence>
<organism evidence="1 2">
    <name type="scientific">Roseovarius mucosus</name>
    <dbReference type="NCBI Taxonomy" id="215743"/>
    <lineage>
        <taxon>Bacteria</taxon>
        <taxon>Pseudomonadati</taxon>
        <taxon>Pseudomonadota</taxon>
        <taxon>Alphaproteobacteria</taxon>
        <taxon>Rhodobacterales</taxon>
        <taxon>Roseobacteraceae</taxon>
        <taxon>Roseovarius</taxon>
    </lineage>
</organism>
<dbReference type="RefSeq" id="WP_157667260.1">
    <property type="nucleotide sequence ID" value="NZ_CP020474.1"/>
</dbReference>
<sequence>MSKNITTTRSRAAKAAAKQEDNSFDHFCEMMVRVLLALEEEELAADAGWHMICHQPYCAEVDAAWKLVKIQADKVSELKPRSANEKLLHRMAVLMSCAVSADCIKVLEAARSHAVRCMLKADKDISPEVRDLADEARDGIEQMLEHTSARSCDNNSTRHLPLAA</sequence>
<evidence type="ECO:0000313" key="1">
    <source>
        <dbReference type="EMBL" id="ARE81964.1"/>
    </source>
</evidence>
<proteinExistence type="predicted"/>
<gene>
    <name evidence="1" type="ORF">ROSMUCSMR3_00460</name>
</gene>
<accession>A0A1V0RJM7</accession>